<dbReference type="AlphaFoldDB" id="B8MUF8"/>
<dbReference type="InterPro" id="IPR036396">
    <property type="entry name" value="Cyt_P450_sf"/>
</dbReference>
<dbReference type="RefSeq" id="XP_002488553.1">
    <property type="nucleotide sequence ID" value="XM_002488508.1"/>
</dbReference>
<dbReference type="Gene3D" id="1.10.630.10">
    <property type="entry name" value="Cytochrome P450"/>
    <property type="match status" value="1"/>
</dbReference>
<dbReference type="PANTHER" id="PTHR24305:SF157">
    <property type="entry name" value="N-ACETYLTRYPTOPHAN 6-HYDROXYLASE IVOC-RELATED"/>
    <property type="match status" value="1"/>
</dbReference>
<evidence type="ECO:0000256" key="3">
    <source>
        <dbReference type="ARBA" id="ARBA00022617"/>
    </source>
</evidence>
<keyword evidence="12" id="KW-1185">Reference proteome</keyword>
<dbReference type="SUPFAM" id="SSF48264">
    <property type="entry name" value="Cytochrome P450"/>
    <property type="match status" value="1"/>
</dbReference>
<organism evidence="11 12">
    <name type="scientific">Talaromyces stipitatus (strain ATCC 10500 / CBS 375.48 / QM 6759 / NRRL 1006)</name>
    <name type="common">Penicillium stipitatum</name>
    <dbReference type="NCBI Taxonomy" id="441959"/>
    <lineage>
        <taxon>Eukaryota</taxon>
        <taxon>Fungi</taxon>
        <taxon>Dikarya</taxon>
        <taxon>Ascomycota</taxon>
        <taxon>Pezizomycotina</taxon>
        <taxon>Eurotiomycetes</taxon>
        <taxon>Eurotiomycetidae</taxon>
        <taxon>Eurotiales</taxon>
        <taxon>Trichocomaceae</taxon>
        <taxon>Talaromyces</taxon>
        <taxon>Talaromyces sect. Talaromyces</taxon>
    </lineage>
</organism>
<dbReference type="GO" id="GO:0005506">
    <property type="term" value="F:iron ion binding"/>
    <property type="evidence" value="ECO:0007669"/>
    <property type="project" value="InterPro"/>
</dbReference>
<comment type="cofactor">
    <cofactor evidence="1 8">
        <name>heme</name>
        <dbReference type="ChEBI" id="CHEBI:30413"/>
    </cofactor>
</comment>
<dbReference type="PROSITE" id="PS00086">
    <property type="entry name" value="CYTOCHROME_P450"/>
    <property type="match status" value="1"/>
</dbReference>
<evidence type="ECO:0000256" key="6">
    <source>
        <dbReference type="ARBA" id="ARBA00023004"/>
    </source>
</evidence>
<reference evidence="12" key="1">
    <citation type="journal article" date="2015" name="Genome Announc.">
        <title>Genome sequence of the AIDS-associated pathogen Penicillium marneffei (ATCC18224) and its near taxonomic relative Talaromyces stipitatus (ATCC10500).</title>
        <authorList>
            <person name="Nierman W.C."/>
            <person name="Fedorova-Abrams N.D."/>
            <person name="Andrianopoulos A."/>
        </authorList>
    </citation>
    <scope>NUCLEOTIDE SEQUENCE [LARGE SCALE GENOMIC DNA]</scope>
    <source>
        <strain evidence="12">ATCC 10500 / CBS 375.48 / QM 6759 / NRRL 1006</strain>
    </source>
</reference>
<dbReference type="InterPro" id="IPR050121">
    <property type="entry name" value="Cytochrome_P450_monoxygenase"/>
</dbReference>
<keyword evidence="4 8" id="KW-0479">Metal-binding</keyword>
<feature type="transmembrane region" description="Helical" evidence="10">
    <location>
        <begin position="24"/>
        <end position="43"/>
    </location>
</feature>
<dbReference type="GO" id="GO:0016705">
    <property type="term" value="F:oxidoreductase activity, acting on paired donors, with incorporation or reduction of molecular oxygen"/>
    <property type="evidence" value="ECO:0007669"/>
    <property type="project" value="InterPro"/>
</dbReference>
<sequence length="479" mass="54586">MPTTFIEALYMAWVSWPVWTKLEVLLFAITAYIIGIILYRLYLSPLAGFPGPKIAAVTTLYEFYYDAVKGMKLYEHIQALHGIYGPIIRISPHELHIDDPDFYRTLNRKNNLDKCPRYYAIADTLVTTPDHERHYHWRAGVQSYYKSAAERYEPIIYGVVKRFSRGLTDSVNLSSAFRTLTYEIICRVYLVPNPEGLLASDFAAHLNRSFGQFIRIMTLLRLLFGHTIANWIGGAGNVGFKLLALFPKRLHYHVTGWSLENENSIVHLQQKLARLVIDPLISSESLPDDPMCPMLPAIYASDKVPPEAKKRSSLLPDTLGVVLAGTEATANVLDTIMYYLLKDKEKLERLQTELWETLPGNSENVDFQQLKDLPYLHGTKLTASLRLERGSEFRTPRILHEPLCYNGQFVIPAGTSISVTQKTLHDNPKIFEKPSEFQPDRWLDDDKKQAMLGYLVPFGIGQRSCLGMQYVLLNPTSKV</sequence>
<dbReference type="GO" id="GO:0004497">
    <property type="term" value="F:monooxygenase activity"/>
    <property type="evidence" value="ECO:0007669"/>
    <property type="project" value="UniProtKB-KW"/>
</dbReference>
<evidence type="ECO:0000313" key="12">
    <source>
        <dbReference type="Proteomes" id="UP000001745"/>
    </source>
</evidence>
<dbReference type="HOGENOM" id="CLU_001570_14_4_1"/>
<evidence type="ECO:0000256" key="9">
    <source>
        <dbReference type="RuleBase" id="RU000461"/>
    </source>
</evidence>
<dbReference type="PANTHER" id="PTHR24305">
    <property type="entry name" value="CYTOCHROME P450"/>
    <property type="match status" value="1"/>
</dbReference>
<proteinExistence type="inferred from homology"/>
<dbReference type="STRING" id="441959.B8MUF8"/>
<evidence type="ECO:0000256" key="7">
    <source>
        <dbReference type="ARBA" id="ARBA00023033"/>
    </source>
</evidence>
<dbReference type="EMBL" id="EQ962661">
    <property type="protein sequence ID" value="EED11797.1"/>
    <property type="molecule type" value="Genomic_DNA"/>
</dbReference>
<dbReference type="GO" id="GO:0020037">
    <property type="term" value="F:heme binding"/>
    <property type="evidence" value="ECO:0007669"/>
    <property type="project" value="InterPro"/>
</dbReference>
<evidence type="ECO:0000256" key="10">
    <source>
        <dbReference type="SAM" id="Phobius"/>
    </source>
</evidence>
<gene>
    <name evidence="11" type="ORF">TSTA_109770</name>
</gene>
<evidence type="ECO:0000256" key="5">
    <source>
        <dbReference type="ARBA" id="ARBA00023002"/>
    </source>
</evidence>
<dbReference type="InParanoid" id="B8MUF8"/>
<dbReference type="PhylomeDB" id="B8MUF8"/>
<dbReference type="Pfam" id="PF00067">
    <property type="entry name" value="p450"/>
    <property type="match status" value="1"/>
</dbReference>
<accession>B8MUF8</accession>
<keyword evidence="6 8" id="KW-0408">Iron</keyword>
<dbReference type="InterPro" id="IPR017972">
    <property type="entry name" value="Cyt_P450_CS"/>
</dbReference>
<dbReference type="eggNOG" id="KOG0159">
    <property type="taxonomic scope" value="Eukaryota"/>
</dbReference>
<keyword evidence="3 8" id="KW-0349">Heme</keyword>
<dbReference type="InterPro" id="IPR002401">
    <property type="entry name" value="Cyt_P450_E_grp-I"/>
</dbReference>
<dbReference type="GeneID" id="8107209"/>
<keyword evidence="10" id="KW-1133">Transmembrane helix</keyword>
<keyword evidence="7 9" id="KW-0503">Monooxygenase</keyword>
<evidence type="ECO:0000256" key="8">
    <source>
        <dbReference type="PIRSR" id="PIRSR602401-1"/>
    </source>
</evidence>
<dbReference type="OrthoDB" id="3945418at2759"/>
<dbReference type="PRINTS" id="PR00463">
    <property type="entry name" value="EP450I"/>
</dbReference>
<dbReference type="InterPro" id="IPR001128">
    <property type="entry name" value="Cyt_P450"/>
</dbReference>
<keyword evidence="5 9" id="KW-0560">Oxidoreductase</keyword>
<evidence type="ECO:0000256" key="2">
    <source>
        <dbReference type="ARBA" id="ARBA00010617"/>
    </source>
</evidence>
<evidence type="ECO:0000256" key="1">
    <source>
        <dbReference type="ARBA" id="ARBA00001971"/>
    </source>
</evidence>
<keyword evidence="10" id="KW-0472">Membrane</keyword>
<feature type="binding site" description="axial binding residue" evidence="8">
    <location>
        <position position="465"/>
    </location>
    <ligand>
        <name>heme</name>
        <dbReference type="ChEBI" id="CHEBI:30413"/>
    </ligand>
    <ligandPart>
        <name>Fe</name>
        <dbReference type="ChEBI" id="CHEBI:18248"/>
    </ligandPart>
</feature>
<protein>
    <submittedName>
        <fullName evidence="11">Benzoate 4-monooxygenase cytochrome P450, putative</fullName>
    </submittedName>
</protein>
<comment type="similarity">
    <text evidence="2 9">Belongs to the cytochrome P450 family.</text>
</comment>
<keyword evidence="10" id="KW-0812">Transmembrane</keyword>
<evidence type="ECO:0000313" key="11">
    <source>
        <dbReference type="EMBL" id="EED11797.1"/>
    </source>
</evidence>
<dbReference type="Proteomes" id="UP000001745">
    <property type="component" value="Unassembled WGS sequence"/>
</dbReference>
<name>B8MUF8_TALSN</name>
<evidence type="ECO:0000256" key="4">
    <source>
        <dbReference type="ARBA" id="ARBA00022723"/>
    </source>
</evidence>
<dbReference type="VEuPathDB" id="FungiDB:TSTA_109770"/>